<dbReference type="InterPro" id="IPR051612">
    <property type="entry name" value="Teichoic_Acid_Biosynth"/>
</dbReference>
<dbReference type="Proteomes" id="UP000652013">
    <property type="component" value="Unassembled WGS sequence"/>
</dbReference>
<dbReference type="Gene3D" id="3.40.50.12580">
    <property type="match status" value="1"/>
</dbReference>
<dbReference type="EMBL" id="BOOY01000025">
    <property type="protein sequence ID" value="GIJ03812.1"/>
    <property type="molecule type" value="Genomic_DNA"/>
</dbReference>
<organism evidence="8 9">
    <name type="scientific">Spirilliplanes yamanashiensis</name>
    <dbReference type="NCBI Taxonomy" id="42233"/>
    <lineage>
        <taxon>Bacteria</taxon>
        <taxon>Bacillati</taxon>
        <taxon>Actinomycetota</taxon>
        <taxon>Actinomycetes</taxon>
        <taxon>Micromonosporales</taxon>
        <taxon>Micromonosporaceae</taxon>
        <taxon>Spirilliplanes</taxon>
    </lineage>
</organism>
<dbReference type="GO" id="GO:0047355">
    <property type="term" value="F:CDP-glycerol glycerophosphotransferase activity"/>
    <property type="evidence" value="ECO:0007669"/>
    <property type="project" value="InterPro"/>
</dbReference>
<dbReference type="Pfam" id="PF00535">
    <property type="entry name" value="Glycos_transf_2"/>
    <property type="match status" value="1"/>
</dbReference>
<evidence type="ECO:0000256" key="5">
    <source>
        <dbReference type="ARBA" id="ARBA00022944"/>
    </source>
</evidence>
<protein>
    <submittedName>
        <fullName evidence="8">Glycosyl transferase</fullName>
    </submittedName>
</protein>
<dbReference type="Pfam" id="PF04464">
    <property type="entry name" value="Glyphos_transf"/>
    <property type="match status" value="1"/>
</dbReference>
<gene>
    <name evidence="8" type="ORF">Sya03_31640</name>
</gene>
<keyword evidence="5" id="KW-0777">Teichoic acid biosynthesis</keyword>
<proteinExistence type="inferred from homology"/>
<comment type="similarity">
    <text evidence="2">Belongs to the CDP-glycerol glycerophosphotransferase family.</text>
</comment>
<dbReference type="InterPro" id="IPR001173">
    <property type="entry name" value="Glyco_trans_2-like"/>
</dbReference>
<dbReference type="Gene3D" id="3.40.50.11820">
    <property type="match status" value="1"/>
</dbReference>
<comment type="caution">
    <text evidence="8">The sequence shown here is derived from an EMBL/GenBank/DDBJ whole genome shotgun (WGS) entry which is preliminary data.</text>
</comment>
<feature type="domain" description="Glycosyltransferase 2-like" evidence="7">
    <location>
        <begin position="5"/>
        <end position="168"/>
    </location>
</feature>
<evidence type="ECO:0000256" key="4">
    <source>
        <dbReference type="ARBA" id="ARBA00022679"/>
    </source>
</evidence>
<dbReference type="SUPFAM" id="SSF53448">
    <property type="entry name" value="Nucleotide-diphospho-sugar transferases"/>
    <property type="match status" value="1"/>
</dbReference>
<evidence type="ECO:0000256" key="1">
    <source>
        <dbReference type="ARBA" id="ARBA00004202"/>
    </source>
</evidence>
<sequence>MTLLSVVMPVHKVQGYLRQCLDSVLDQSFTDFEIVAVDDASPDHSGAILDEYAARDPRVKVVRPPANVGVGEARNLGLDHATGEFVWFVDADDWLTPGSLRAVAERLAGTGADVLVVGWDRSYWTGEVTPGTAAKLLAEAPESFRLDEWPRIVDVLHVCWNKIVRRELLLRMGYRFESGWYEDLGFTYGVFAAADKISTLARDCVKYRQRRSGAATRTVGDKHFEIFGHWDRTYEIVAEHTPHADALRPHLFRRMVWHHLTVLRHGERVPPKSRKRFFTSMTEQYRRHVPPGGYPVPGGAQGVRHRLVGRGAYRTFQAFNTFVKTAKWGKRQLRGGKRLAKRGALNARALLLRGYYRWQLTRPIDQNLALYSAYWFRGVTCNPGAIYARAKELAPGVRGVWVVNRARAAAMPKGVPYVVAGTPAYFRALARARYLINNVNWPNDAVKRPGTTHVMTHHGTPLKKMGLHQADHPAGATDKGFEAQMRRADRWDFSVTSNAHTTIAWDGAYPCRYETLEVGYPRNDRLALAGPEEGAAVRERLGIAPGETVVLYAPTHREWLPPGTPLMDVEDFAAKLGPGHVLLVRAHYFHVPPGGGGEFPRAGNVIDVSAYPVVEDLYLAADSLVTDYSSLMFDYGVLDRPIVIFAPDWDAYRALRGVYFDLTAEPPGIVATTYADLVDAYTSGAYAGDTAAKARAHFRSRFCYLDDGGAAERVVRRVMLGLTEGDRA</sequence>
<keyword evidence="9" id="KW-1185">Reference proteome</keyword>
<dbReference type="Gene3D" id="3.90.550.10">
    <property type="entry name" value="Spore Coat Polysaccharide Biosynthesis Protein SpsA, Chain A"/>
    <property type="match status" value="1"/>
</dbReference>
<dbReference type="InterPro" id="IPR043148">
    <property type="entry name" value="TagF_C"/>
</dbReference>
<dbReference type="AlphaFoldDB" id="A0A8J3Y9K4"/>
<evidence type="ECO:0000256" key="3">
    <source>
        <dbReference type="ARBA" id="ARBA00022475"/>
    </source>
</evidence>
<evidence type="ECO:0000256" key="2">
    <source>
        <dbReference type="ARBA" id="ARBA00010488"/>
    </source>
</evidence>
<dbReference type="FunFam" id="3.90.550.10:FF:000196">
    <property type="entry name" value="Glycosyl transferase"/>
    <property type="match status" value="1"/>
</dbReference>
<evidence type="ECO:0000313" key="8">
    <source>
        <dbReference type="EMBL" id="GIJ03812.1"/>
    </source>
</evidence>
<name>A0A8J3Y9K4_9ACTN</name>
<evidence type="ECO:0000259" key="7">
    <source>
        <dbReference type="Pfam" id="PF00535"/>
    </source>
</evidence>
<comment type="subcellular location">
    <subcellularLocation>
        <location evidence="1">Cell membrane</location>
        <topology evidence="1">Peripheral membrane protein</topology>
    </subcellularLocation>
</comment>
<dbReference type="PANTHER" id="PTHR37316:SF3">
    <property type="entry name" value="TEICHOIC ACID GLYCEROL-PHOSPHATE TRANSFERASE"/>
    <property type="match status" value="1"/>
</dbReference>
<keyword evidence="4 8" id="KW-0808">Transferase</keyword>
<keyword evidence="6" id="KW-0472">Membrane</keyword>
<dbReference type="InterPro" id="IPR043149">
    <property type="entry name" value="TagF_N"/>
</dbReference>
<evidence type="ECO:0000313" key="9">
    <source>
        <dbReference type="Proteomes" id="UP000652013"/>
    </source>
</evidence>
<dbReference type="CDD" id="cd00761">
    <property type="entry name" value="Glyco_tranf_GTA_type"/>
    <property type="match status" value="1"/>
</dbReference>
<dbReference type="PANTHER" id="PTHR37316">
    <property type="entry name" value="TEICHOIC ACID GLYCEROL-PHOSPHATE PRIMASE"/>
    <property type="match status" value="1"/>
</dbReference>
<evidence type="ECO:0000256" key="6">
    <source>
        <dbReference type="ARBA" id="ARBA00023136"/>
    </source>
</evidence>
<dbReference type="InterPro" id="IPR029044">
    <property type="entry name" value="Nucleotide-diphossugar_trans"/>
</dbReference>
<keyword evidence="3" id="KW-1003">Cell membrane</keyword>
<dbReference type="RefSeq" id="WP_203939076.1">
    <property type="nucleotide sequence ID" value="NZ_BAAAGJ010000002.1"/>
</dbReference>
<dbReference type="SUPFAM" id="SSF53756">
    <property type="entry name" value="UDP-Glycosyltransferase/glycogen phosphorylase"/>
    <property type="match status" value="1"/>
</dbReference>
<reference evidence="8" key="1">
    <citation type="submission" date="2021-01" db="EMBL/GenBank/DDBJ databases">
        <title>Whole genome shotgun sequence of Spirilliplanes yamanashiensis NBRC 15828.</title>
        <authorList>
            <person name="Komaki H."/>
            <person name="Tamura T."/>
        </authorList>
    </citation>
    <scope>NUCLEOTIDE SEQUENCE</scope>
    <source>
        <strain evidence="8">NBRC 15828</strain>
    </source>
</reference>
<accession>A0A8J3Y9K4</accession>
<dbReference type="InterPro" id="IPR007554">
    <property type="entry name" value="Glycerophosphate_synth"/>
</dbReference>
<dbReference type="GO" id="GO:0019350">
    <property type="term" value="P:teichoic acid biosynthetic process"/>
    <property type="evidence" value="ECO:0007669"/>
    <property type="project" value="UniProtKB-KW"/>
</dbReference>
<dbReference type="GO" id="GO:0005886">
    <property type="term" value="C:plasma membrane"/>
    <property type="evidence" value="ECO:0007669"/>
    <property type="project" value="UniProtKB-SubCell"/>
</dbReference>